<reference evidence="2 3" key="1">
    <citation type="submission" date="2017-05" db="EMBL/GenBank/DDBJ databases">
        <title>Genome of assembly of the Bengalese finch, Lonchura striata domestica.</title>
        <authorList>
            <person name="Colquitt B.M."/>
            <person name="Brainard M.S."/>
        </authorList>
    </citation>
    <scope>NUCLEOTIDE SEQUENCE [LARGE SCALE GENOMIC DNA]</scope>
    <source>
        <strain evidence="2">White83orange57</strain>
    </source>
</reference>
<feature type="region of interest" description="Disordered" evidence="1">
    <location>
        <begin position="82"/>
        <end position="101"/>
    </location>
</feature>
<accession>A0A218V7W7</accession>
<sequence>MQGSAARNAFRSPAGPLKVPAAPQLEIRCAGCASPSFTQQREAPALQEPARSRRVACPRPPPDRGLKVSGCFCGSSAGAGCGAGGERCSKTAGALDGMDEP</sequence>
<evidence type="ECO:0000313" key="3">
    <source>
        <dbReference type="Proteomes" id="UP000197619"/>
    </source>
</evidence>
<protein>
    <submittedName>
        <fullName evidence="2">Uncharacterized protein</fullName>
    </submittedName>
</protein>
<dbReference type="AlphaFoldDB" id="A0A218V7W7"/>
<dbReference type="EMBL" id="MUZQ01000030">
    <property type="protein sequence ID" value="OWK62127.1"/>
    <property type="molecule type" value="Genomic_DNA"/>
</dbReference>
<evidence type="ECO:0000313" key="2">
    <source>
        <dbReference type="EMBL" id="OWK62127.1"/>
    </source>
</evidence>
<feature type="region of interest" description="Disordered" evidence="1">
    <location>
        <begin position="40"/>
        <end position="61"/>
    </location>
</feature>
<name>A0A218V7W7_9PASE</name>
<keyword evidence="3" id="KW-1185">Reference proteome</keyword>
<dbReference type="Proteomes" id="UP000197619">
    <property type="component" value="Unassembled WGS sequence"/>
</dbReference>
<comment type="caution">
    <text evidence="2">The sequence shown here is derived from an EMBL/GenBank/DDBJ whole genome shotgun (WGS) entry which is preliminary data.</text>
</comment>
<organism evidence="2 3">
    <name type="scientific">Lonchura striata</name>
    <name type="common">white-rumped munia</name>
    <dbReference type="NCBI Taxonomy" id="40157"/>
    <lineage>
        <taxon>Eukaryota</taxon>
        <taxon>Metazoa</taxon>
        <taxon>Chordata</taxon>
        <taxon>Craniata</taxon>
        <taxon>Vertebrata</taxon>
        <taxon>Euteleostomi</taxon>
        <taxon>Archelosauria</taxon>
        <taxon>Archosauria</taxon>
        <taxon>Dinosauria</taxon>
        <taxon>Saurischia</taxon>
        <taxon>Theropoda</taxon>
        <taxon>Coelurosauria</taxon>
        <taxon>Aves</taxon>
        <taxon>Neognathae</taxon>
        <taxon>Neoaves</taxon>
        <taxon>Telluraves</taxon>
        <taxon>Australaves</taxon>
        <taxon>Passeriformes</taxon>
        <taxon>Passeroidea</taxon>
        <taxon>Estrildidae</taxon>
        <taxon>Estrildinae</taxon>
        <taxon>Lonchura</taxon>
    </lineage>
</organism>
<proteinExistence type="predicted"/>
<gene>
    <name evidence="2" type="ORF">RLOC_00012538</name>
</gene>
<evidence type="ECO:0000256" key="1">
    <source>
        <dbReference type="SAM" id="MobiDB-lite"/>
    </source>
</evidence>